<dbReference type="InterPro" id="IPR020846">
    <property type="entry name" value="MFS_dom"/>
</dbReference>
<evidence type="ECO:0000256" key="5">
    <source>
        <dbReference type="ARBA" id="ARBA00022989"/>
    </source>
</evidence>
<gene>
    <name evidence="9" type="ORF">GCM10017083_18060</name>
</gene>
<dbReference type="AlphaFoldDB" id="A0A918XR34"/>
<dbReference type="Proteomes" id="UP000630353">
    <property type="component" value="Unassembled WGS sequence"/>
</dbReference>
<evidence type="ECO:0000256" key="6">
    <source>
        <dbReference type="ARBA" id="ARBA00023136"/>
    </source>
</evidence>
<organism evidence="9 10">
    <name type="scientific">Thalassobaculum fulvum</name>
    <dbReference type="NCBI Taxonomy" id="1633335"/>
    <lineage>
        <taxon>Bacteria</taxon>
        <taxon>Pseudomonadati</taxon>
        <taxon>Pseudomonadota</taxon>
        <taxon>Alphaproteobacteria</taxon>
        <taxon>Rhodospirillales</taxon>
        <taxon>Thalassobaculaceae</taxon>
        <taxon>Thalassobaculum</taxon>
    </lineage>
</organism>
<reference evidence="9" key="2">
    <citation type="submission" date="2020-09" db="EMBL/GenBank/DDBJ databases">
        <authorList>
            <person name="Sun Q."/>
            <person name="Kim S."/>
        </authorList>
    </citation>
    <scope>NUCLEOTIDE SEQUENCE</scope>
    <source>
        <strain evidence="9">KCTC 42651</strain>
    </source>
</reference>
<proteinExistence type="predicted"/>
<feature type="transmembrane region" description="Helical" evidence="7">
    <location>
        <begin position="49"/>
        <end position="70"/>
    </location>
</feature>
<evidence type="ECO:0000259" key="8">
    <source>
        <dbReference type="PROSITE" id="PS50850"/>
    </source>
</evidence>
<feature type="transmembrane region" description="Helical" evidence="7">
    <location>
        <begin position="339"/>
        <end position="358"/>
    </location>
</feature>
<feature type="transmembrane region" description="Helical" evidence="7">
    <location>
        <begin position="370"/>
        <end position="388"/>
    </location>
</feature>
<keyword evidence="6 7" id="KW-0472">Membrane</keyword>
<feature type="transmembrane region" description="Helical" evidence="7">
    <location>
        <begin position="281"/>
        <end position="301"/>
    </location>
</feature>
<feature type="transmembrane region" description="Helical" evidence="7">
    <location>
        <begin position="208"/>
        <end position="227"/>
    </location>
</feature>
<reference evidence="9" key="1">
    <citation type="journal article" date="2014" name="Int. J. Syst. Evol. Microbiol.">
        <title>Complete genome sequence of Corynebacterium casei LMG S-19264T (=DSM 44701T), isolated from a smear-ripened cheese.</title>
        <authorList>
            <consortium name="US DOE Joint Genome Institute (JGI-PGF)"/>
            <person name="Walter F."/>
            <person name="Albersmeier A."/>
            <person name="Kalinowski J."/>
            <person name="Ruckert C."/>
        </authorList>
    </citation>
    <scope>NUCLEOTIDE SEQUENCE</scope>
    <source>
        <strain evidence="9">KCTC 42651</strain>
    </source>
</reference>
<feature type="transmembrane region" description="Helical" evidence="7">
    <location>
        <begin position="247"/>
        <end position="269"/>
    </location>
</feature>
<keyword evidence="2" id="KW-0813">Transport</keyword>
<dbReference type="EMBL" id="BMZS01000003">
    <property type="protein sequence ID" value="GHD47560.1"/>
    <property type="molecule type" value="Genomic_DNA"/>
</dbReference>
<comment type="caution">
    <text evidence="9">The sequence shown here is derived from an EMBL/GenBank/DDBJ whole genome shotgun (WGS) entry which is preliminary data.</text>
</comment>
<dbReference type="Pfam" id="PF07690">
    <property type="entry name" value="MFS_1"/>
    <property type="match status" value="1"/>
</dbReference>
<evidence type="ECO:0000313" key="9">
    <source>
        <dbReference type="EMBL" id="GHD47560.1"/>
    </source>
</evidence>
<dbReference type="InterPro" id="IPR050171">
    <property type="entry name" value="MFS_Transporters"/>
</dbReference>
<feature type="transmembrane region" description="Helical" evidence="7">
    <location>
        <begin position="102"/>
        <end position="125"/>
    </location>
</feature>
<sequence>MTSSNATSARLALGFSCVGHTFSHLLMLLYPTVVLSLESAWGLPFEELIGLMLVGQVLFGVGAVPAGWLGDRWSVPGMMAVFFVGTGAAAIATGFATGPLEIAIGLSAIGLFASIYHPVGIAWVARNPVSRGKALGINGIFGSAGTAGGAVVAGTLATAFGWQWAFIVPGGLCVAFGLVLLALVASGRVSDPREASRAAPSESSRNDMMRGGLVLLVTIACSGLIYQTTSFAMPKLFEQRLDGLVDTAAGVGALVSTVYLISASAQLVGGWLADRYDLRRVYFLSWLLQIPVLALAISLAGPVLIPVATLMVLMNTVAVPAENSLFARYTPPAWRGTAFGVKFLISLGVAAVSVPLVGEMYRAFQEFGPLLATLAGAAALGGVAALLLPSVRRPPAAQPAE</sequence>
<evidence type="ECO:0000256" key="7">
    <source>
        <dbReference type="SAM" id="Phobius"/>
    </source>
</evidence>
<keyword evidence="3" id="KW-1003">Cell membrane</keyword>
<dbReference type="PROSITE" id="PS50850">
    <property type="entry name" value="MFS"/>
    <property type="match status" value="1"/>
</dbReference>
<dbReference type="PANTHER" id="PTHR23517">
    <property type="entry name" value="RESISTANCE PROTEIN MDTM, PUTATIVE-RELATED-RELATED"/>
    <property type="match status" value="1"/>
</dbReference>
<name>A0A918XR34_9PROT</name>
<keyword evidence="10" id="KW-1185">Reference proteome</keyword>
<dbReference type="InterPro" id="IPR011701">
    <property type="entry name" value="MFS"/>
</dbReference>
<evidence type="ECO:0000256" key="3">
    <source>
        <dbReference type="ARBA" id="ARBA00022475"/>
    </source>
</evidence>
<evidence type="ECO:0000256" key="4">
    <source>
        <dbReference type="ARBA" id="ARBA00022692"/>
    </source>
</evidence>
<dbReference type="GO" id="GO:0022857">
    <property type="term" value="F:transmembrane transporter activity"/>
    <property type="evidence" value="ECO:0007669"/>
    <property type="project" value="InterPro"/>
</dbReference>
<feature type="transmembrane region" description="Helical" evidence="7">
    <location>
        <begin position="137"/>
        <end position="160"/>
    </location>
</feature>
<keyword evidence="5 7" id="KW-1133">Transmembrane helix</keyword>
<dbReference type="SUPFAM" id="SSF103473">
    <property type="entry name" value="MFS general substrate transporter"/>
    <property type="match status" value="1"/>
</dbReference>
<dbReference type="Gene3D" id="1.20.1250.20">
    <property type="entry name" value="MFS general substrate transporter like domains"/>
    <property type="match status" value="2"/>
</dbReference>
<comment type="subcellular location">
    <subcellularLocation>
        <location evidence="1">Cell membrane</location>
        <topology evidence="1">Multi-pass membrane protein</topology>
    </subcellularLocation>
</comment>
<dbReference type="GO" id="GO:0005886">
    <property type="term" value="C:plasma membrane"/>
    <property type="evidence" value="ECO:0007669"/>
    <property type="project" value="UniProtKB-SubCell"/>
</dbReference>
<evidence type="ECO:0000256" key="2">
    <source>
        <dbReference type="ARBA" id="ARBA00022448"/>
    </source>
</evidence>
<evidence type="ECO:0000313" key="10">
    <source>
        <dbReference type="Proteomes" id="UP000630353"/>
    </source>
</evidence>
<feature type="transmembrane region" description="Helical" evidence="7">
    <location>
        <begin position="12"/>
        <end position="37"/>
    </location>
</feature>
<evidence type="ECO:0000256" key="1">
    <source>
        <dbReference type="ARBA" id="ARBA00004651"/>
    </source>
</evidence>
<protein>
    <submittedName>
        <fullName evidence="9">MFS transporter</fullName>
    </submittedName>
</protein>
<dbReference type="RefSeq" id="WP_189988598.1">
    <property type="nucleotide sequence ID" value="NZ_BMZS01000003.1"/>
</dbReference>
<feature type="transmembrane region" description="Helical" evidence="7">
    <location>
        <begin position="166"/>
        <end position="187"/>
    </location>
</feature>
<dbReference type="InterPro" id="IPR036259">
    <property type="entry name" value="MFS_trans_sf"/>
</dbReference>
<accession>A0A918XR34</accession>
<feature type="domain" description="Major facilitator superfamily (MFS) profile" evidence="8">
    <location>
        <begin position="12"/>
        <end position="393"/>
    </location>
</feature>
<dbReference type="PANTHER" id="PTHR23517:SF2">
    <property type="entry name" value="MULTIDRUG RESISTANCE PROTEIN MDTH"/>
    <property type="match status" value="1"/>
</dbReference>
<feature type="transmembrane region" description="Helical" evidence="7">
    <location>
        <begin position="77"/>
        <end position="96"/>
    </location>
</feature>
<keyword evidence="4 7" id="KW-0812">Transmembrane</keyword>